<evidence type="ECO:0000256" key="27">
    <source>
        <dbReference type="ARBA" id="ARBA00078485"/>
    </source>
</evidence>
<dbReference type="EC" id="1.3.1.72" evidence="6"/>
<keyword evidence="14" id="KW-0274">FAD</keyword>
<dbReference type="InterPro" id="IPR016169">
    <property type="entry name" value="FAD-bd_PCMH_sub2"/>
</dbReference>
<keyword evidence="16 29" id="KW-1133">Transmembrane helix</keyword>
<sequence>MGFPSVVDRVIEYILINYRWVFVCFFLLPASLLYEIYNYGRNWIIVKLNSAPKLHHRKVQNVQKQVQNWRASGMTVPMCTSRPGWQTMSLSKPKYKKKLWNIDINLIDILEIDVEKQTVRVEPLVTMGQLTATLDPLGWTIPIVPELDDLTVGGLIMGTGVESSSHIYGLFQHICVSYELVLADGSLVTCSKESDPDLFYAVPWSYGTLGFLTAAVIRIIPAQKYVKLNYHPAYSLDDAVKVFEEQSMKKDENDFVEGLLFSADQAVIMTGNFSSTCEPGKLNEIGKWYKPWFFTHVRKALEEGPGHEYIPLREYYHRHTKPLFWEVENIIPFGNNIIFRYLLGWMMPPKVSLLKVTETKAITNLYENNHIIQDWLVPVKSLKESLLNFHDAVQVYPVWLCPFNLPNDPGMVHPVGEREELYVDIGVYGVPKVPEGTKYHAVNTTRNLEDLVAKVGGFQMLYADSYRTKEEFRQMFDHRLYDKMRDQLECKKAFPDVYDKVSKQARSH</sequence>
<evidence type="ECO:0000256" key="29">
    <source>
        <dbReference type="SAM" id="Phobius"/>
    </source>
</evidence>
<keyword evidence="21" id="KW-0576">Peroxisome</keyword>
<evidence type="ECO:0000256" key="15">
    <source>
        <dbReference type="ARBA" id="ARBA00022857"/>
    </source>
</evidence>
<evidence type="ECO:0000256" key="18">
    <source>
        <dbReference type="ARBA" id="ARBA00023034"/>
    </source>
</evidence>
<evidence type="ECO:0000313" key="31">
    <source>
        <dbReference type="EMBL" id="PNF18142.1"/>
    </source>
</evidence>
<keyword evidence="12" id="KW-0732">Signal</keyword>
<evidence type="ECO:0000313" key="32">
    <source>
        <dbReference type="Proteomes" id="UP000235965"/>
    </source>
</evidence>
<dbReference type="SUPFAM" id="SSF55103">
    <property type="entry name" value="FAD-linked oxidases, C-terminal domain"/>
    <property type="match status" value="1"/>
</dbReference>
<dbReference type="GO" id="GO:0005777">
    <property type="term" value="C:peroxisome"/>
    <property type="evidence" value="ECO:0007669"/>
    <property type="project" value="UniProtKB-SubCell"/>
</dbReference>
<evidence type="ECO:0000256" key="22">
    <source>
        <dbReference type="ARBA" id="ARBA00023166"/>
    </source>
</evidence>
<dbReference type="OrthoDB" id="415825at2759"/>
<evidence type="ECO:0000256" key="23">
    <source>
        <dbReference type="ARBA" id="ARBA00023221"/>
    </source>
</evidence>
<feature type="domain" description="FAD-binding PCMH-type" evidence="30">
    <location>
        <begin position="46"/>
        <end position="222"/>
    </location>
</feature>
<evidence type="ECO:0000256" key="5">
    <source>
        <dbReference type="ARBA" id="ARBA00011738"/>
    </source>
</evidence>
<feature type="transmembrane region" description="Helical" evidence="29">
    <location>
        <begin position="20"/>
        <end position="37"/>
    </location>
</feature>
<dbReference type="STRING" id="105785.A0A2J7PP71"/>
<evidence type="ECO:0000256" key="4">
    <source>
        <dbReference type="ARBA" id="ARBA00004389"/>
    </source>
</evidence>
<dbReference type="PANTHER" id="PTHR10801">
    <property type="entry name" value="24-DEHYDROCHOLESTEROL REDUCTASE"/>
    <property type="match status" value="1"/>
</dbReference>
<evidence type="ECO:0000256" key="11">
    <source>
        <dbReference type="ARBA" id="ARBA00022692"/>
    </source>
</evidence>
<dbReference type="GO" id="GO:0005789">
    <property type="term" value="C:endoplasmic reticulum membrane"/>
    <property type="evidence" value="ECO:0007669"/>
    <property type="project" value="UniProtKB-SubCell"/>
</dbReference>
<dbReference type="EMBL" id="NEVH01023279">
    <property type="protein sequence ID" value="PNF18142.1"/>
    <property type="molecule type" value="Genomic_DNA"/>
</dbReference>
<dbReference type="InterPro" id="IPR006094">
    <property type="entry name" value="Oxid_FAD_bind_N"/>
</dbReference>
<protein>
    <recommendedName>
        <fullName evidence="7">Delta(24)-sterol reductase</fullName>
        <ecNumber evidence="6">1.3.1.72</ecNumber>
    </recommendedName>
    <alternativeName>
        <fullName evidence="27">24-dehydrocholesterol reductase</fullName>
    </alternativeName>
    <alternativeName>
        <fullName evidence="28">3-beta-hydroxysterol Delta-24-reductase</fullName>
    </alternativeName>
</protein>
<dbReference type="InterPro" id="IPR036318">
    <property type="entry name" value="FAD-bd_PCMH-like_sf"/>
</dbReference>
<evidence type="ECO:0000256" key="8">
    <source>
        <dbReference type="ARBA" id="ARBA00022516"/>
    </source>
</evidence>
<keyword evidence="22" id="KW-1207">Sterol metabolism</keyword>
<evidence type="ECO:0000256" key="21">
    <source>
        <dbReference type="ARBA" id="ARBA00023140"/>
    </source>
</evidence>
<dbReference type="Proteomes" id="UP000235965">
    <property type="component" value="Unassembled WGS sequence"/>
</dbReference>
<dbReference type="AlphaFoldDB" id="A0A2J7PP71"/>
<name>A0A2J7PP71_9NEOP</name>
<dbReference type="FunFam" id="3.30.465.10:FF:000032">
    <property type="entry name" value="Delta(24)-sterol reductase"/>
    <property type="match status" value="1"/>
</dbReference>
<comment type="caution">
    <text evidence="31">The sequence shown here is derived from an EMBL/GenBank/DDBJ whole genome shotgun (WGS) entry which is preliminary data.</text>
</comment>
<keyword evidence="9" id="KW-0153">Cholesterol metabolism</keyword>
<evidence type="ECO:0000256" key="7">
    <source>
        <dbReference type="ARBA" id="ARBA00019086"/>
    </source>
</evidence>
<keyword evidence="23" id="KW-0753">Steroid metabolism</keyword>
<keyword evidence="18" id="KW-0333">Golgi apparatus</keyword>
<dbReference type="SUPFAM" id="SSF56176">
    <property type="entry name" value="FAD-binding/transporter-associated domain-like"/>
    <property type="match status" value="1"/>
</dbReference>
<evidence type="ECO:0000256" key="2">
    <source>
        <dbReference type="ARBA" id="ARBA00004194"/>
    </source>
</evidence>
<keyword evidence="32" id="KW-1185">Reference proteome</keyword>
<dbReference type="GO" id="GO:0008203">
    <property type="term" value="P:cholesterol metabolic process"/>
    <property type="evidence" value="ECO:0007669"/>
    <property type="project" value="UniProtKB-KW"/>
</dbReference>
<comment type="cofactor">
    <cofactor evidence="1">
        <name>FAD</name>
        <dbReference type="ChEBI" id="CHEBI:57692"/>
    </cofactor>
</comment>
<evidence type="ECO:0000256" key="13">
    <source>
        <dbReference type="ARBA" id="ARBA00022824"/>
    </source>
</evidence>
<dbReference type="GO" id="GO:0050614">
    <property type="term" value="F:Delta24-sterol reductase activity"/>
    <property type="evidence" value="ECO:0007669"/>
    <property type="project" value="UniProtKB-EC"/>
</dbReference>
<evidence type="ECO:0000256" key="16">
    <source>
        <dbReference type="ARBA" id="ARBA00022989"/>
    </source>
</evidence>
<evidence type="ECO:0000256" key="24">
    <source>
        <dbReference type="ARBA" id="ARBA00051033"/>
    </source>
</evidence>
<evidence type="ECO:0000259" key="30">
    <source>
        <dbReference type="PROSITE" id="PS51387"/>
    </source>
</evidence>
<organism evidence="31 32">
    <name type="scientific">Cryptotermes secundus</name>
    <dbReference type="NCBI Taxonomy" id="105785"/>
    <lineage>
        <taxon>Eukaryota</taxon>
        <taxon>Metazoa</taxon>
        <taxon>Ecdysozoa</taxon>
        <taxon>Arthropoda</taxon>
        <taxon>Hexapoda</taxon>
        <taxon>Insecta</taxon>
        <taxon>Pterygota</taxon>
        <taxon>Neoptera</taxon>
        <taxon>Polyneoptera</taxon>
        <taxon>Dictyoptera</taxon>
        <taxon>Blattodea</taxon>
        <taxon>Blattoidea</taxon>
        <taxon>Termitoidae</taxon>
        <taxon>Kalotermitidae</taxon>
        <taxon>Cryptotermitinae</taxon>
        <taxon>Cryptotermes</taxon>
    </lineage>
</organism>
<comment type="subunit">
    <text evidence="5">Homodimer.</text>
</comment>
<dbReference type="GO" id="GO:0071949">
    <property type="term" value="F:FAD binding"/>
    <property type="evidence" value="ECO:0007669"/>
    <property type="project" value="InterPro"/>
</dbReference>
<dbReference type="InterPro" id="IPR040165">
    <property type="entry name" value="Diminuto-like"/>
</dbReference>
<dbReference type="InterPro" id="IPR016164">
    <property type="entry name" value="FAD-linked_Oxase-like_C"/>
</dbReference>
<dbReference type="InterPro" id="IPR016166">
    <property type="entry name" value="FAD-bd_PCMH"/>
</dbReference>
<dbReference type="InParanoid" id="A0A2J7PP71"/>
<evidence type="ECO:0000256" key="9">
    <source>
        <dbReference type="ARBA" id="ARBA00022548"/>
    </source>
</evidence>
<proteinExistence type="predicted"/>
<comment type="subcellular location">
    <subcellularLocation>
        <location evidence="4">Endoplasmic reticulum membrane</location>
        <topology evidence="4">Single-pass membrane protein</topology>
    </subcellularLocation>
    <subcellularLocation>
        <location evidence="2">Golgi apparatus membrane</location>
        <topology evidence="2">Single-pass membrane protein</topology>
    </subcellularLocation>
    <subcellularLocation>
        <location evidence="3">Peroxisome</location>
    </subcellularLocation>
</comment>
<evidence type="ECO:0000256" key="25">
    <source>
        <dbReference type="ARBA" id="ARBA00052927"/>
    </source>
</evidence>
<dbReference type="PROSITE" id="PS51387">
    <property type="entry name" value="FAD_PCMH"/>
    <property type="match status" value="1"/>
</dbReference>
<comment type="catalytic activity">
    <reaction evidence="25">
        <text>5alpha-cholest-8-en-3beta-ol + NADP(+) = zymosterol + NADPH + H(+)</text>
        <dbReference type="Rhea" id="RHEA:36399"/>
        <dbReference type="ChEBI" id="CHEBI:15378"/>
        <dbReference type="ChEBI" id="CHEBI:16608"/>
        <dbReference type="ChEBI" id="CHEBI:18252"/>
        <dbReference type="ChEBI" id="CHEBI:57783"/>
        <dbReference type="ChEBI" id="CHEBI:58349"/>
        <dbReference type="EC" id="1.3.1.72"/>
    </reaction>
    <physiologicalReaction direction="right-to-left" evidence="25">
        <dbReference type="Rhea" id="RHEA:36401"/>
    </physiologicalReaction>
</comment>
<comment type="function">
    <text evidence="26">Catalyzes the reduction of the delta-24 double bond of sterol intermediates during cholesterol biosynthesis. In addition to its cholesterol-synthesizing activity, can protect cells from oxidative stress by reducing caspase 3 activity during apoptosis induced by oxidative stress. Also protects against amyloid-beta peptide-induced apoptosis.</text>
</comment>
<evidence type="ECO:0000256" key="20">
    <source>
        <dbReference type="ARBA" id="ARBA00023136"/>
    </source>
</evidence>
<keyword evidence="10" id="KW-0285">Flavoprotein</keyword>
<keyword evidence="17" id="KW-0560">Oxidoreductase</keyword>
<keyword evidence="15" id="KW-0521">NADP</keyword>
<keyword evidence="20 29" id="KW-0472">Membrane</keyword>
<dbReference type="PANTHER" id="PTHR10801:SF0">
    <property type="entry name" value="DELTA(24)-STEROL REDUCTASE"/>
    <property type="match status" value="1"/>
</dbReference>
<dbReference type="GO" id="GO:0000139">
    <property type="term" value="C:Golgi membrane"/>
    <property type="evidence" value="ECO:0007669"/>
    <property type="project" value="UniProtKB-SubCell"/>
</dbReference>
<keyword evidence="19" id="KW-0443">Lipid metabolism</keyword>
<evidence type="ECO:0000256" key="19">
    <source>
        <dbReference type="ARBA" id="ARBA00023098"/>
    </source>
</evidence>
<keyword evidence="13" id="KW-0256">Endoplasmic reticulum</keyword>
<evidence type="ECO:0000256" key="28">
    <source>
        <dbReference type="ARBA" id="ARBA00080612"/>
    </source>
</evidence>
<evidence type="ECO:0000256" key="10">
    <source>
        <dbReference type="ARBA" id="ARBA00022630"/>
    </source>
</evidence>
<gene>
    <name evidence="31" type="primary">Dhcr24</name>
    <name evidence="31" type="ORF">B7P43_G02621</name>
</gene>
<evidence type="ECO:0000256" key="6">
    <source>
        <dbReference type="ARBA" id="ARBA00012405"/>
    </source>
</evidence>
<evidence type="ECO:0000256" key="12">
    <source>
        <dbReference type="ARBA" id="ARBA00022729"/>
    </source>
</evidence>
<evidence type="ECO:0000256" key="17">
    <source>
        <dbReference type="ARBA" id="ARBA00023002"/>
    </source>
</evidence>
<evidence type="ECO:0000256" key="1">
    <source>
        <dbReference type="ARBA" id="ARBA00001974"/>
    </source>
</evidence>
<keyword evidence="11 29" id="KW-0812">Transmembrane</keyword>
<dbReference type="Pfam" id="PF01565">
    <property type="entry name" value="FAD_binding_4"/>
    <property type="match status" value="1"/>
</dbReference>
<evidence type="ECO:0000256" key="14">
    <source>
        <dbReference type="ARBA" id="ARBA00022827"/>
    </source>
</evidence>
<reference evidence="31 32" key="1">
    <citation type="submission" date="2017-12" db="EMBL/GenBank/DDBJ databases">
        <title>Hemimetabolous genomes reveal molecular basis of termite eusociality.</title>
        <authorList>
            <person name="Harrison M.C."/>
            <person name="Jongepier E."/>
            <person name="Robertson H.M."/>
            <person name="Arning N."/>
            <person name="Bitard-Feildel T."/>
            <person name="Chao H."/>
            <person name="Childers C.P."/>
            <person name="Dinh H."/>
            <person name="Doddapaneni H."/>
            <person name="Dugan S."/>
            <person name="Gowin J."/>
            <person name="Greiner C."/>
            <person name="Han Y."/>
            <person name="Hu H."/>
            <person name="Hughes D.S.T."/>
            <person name="Huylmans A.-K."/>
            <person name="Kemena C."/>
            <person name="Kremer L.P.M."/>
            <person name="Lee S.L."/>
            <person name="Lopez-Ezquerra A."/>
            <person name="Mallet L."/>
            <person name="Monroy-Kuhn J.M."/>
            <person name="Moser A."/>
            <person name="Murali S.C."/>
            <person name="Muzny D.M."/>
            <person name="Otani S."/>
            <person name="Piulachs M.-D."/>
            <person name="Poelchau M."/>
            <person name="Qu J."/>
            <person name="Schaub F."/>
            <person name="Wada-Katsumata A."/>
            <person name="Worley K.C."/>
            <person name="Xie Q."/>
            <person name="Ylla G."/>
            <person name="Poulsen M."/>
            <person name="Gibbs R.A."/>
            <person name="Schal C."/>
            <person name="Richards S."/>
            <person name="Belles X."/>
            <person name="Korb J."/>
            <person name="Bornberg-Bauer E."/>
        </authorList>
    </citation>
    <scope>NUCLEOTIDE SEQUENCE [LARGE SCALE GENOMIC DNA]</scope>
    <source>
        <tissue evidence="31">Whole body</tissue>
    </source>
</reference>
<dbReference type="Gene3D" id="3.30.465.10">
    <property type="match status" value="1"/>
</dbReference>
<keyword evidence="8" id="KW-0444">Lipid biosynthesis</keyword>
<dbReference type="GO" id="GO:0000246">
    <property type="term" value="F:Delta24(24-1) sterol reductase activity"/>
    <property type="evidence" value="ECO:0007669"/>
    <property type="project" value="TreeGrafter"/>
</dbReference>
<accession>A0A2J7PP71</accession>
<evidence type="ECO:0000256" key="26">
    <source>
        <dbReference type="ARBA" id="ARBA00056986"/>
    </source>
</evidence>
<comment type="catalytic activity">
    <reaction evidence="24">
        <text>lanosterol + NADPH + H(+) = 24,25-dihydrolanosterol + NADP(+)</text>
        <dbReference type="Rhea" id="RHEA:33919"/>
        <dbReference type="ChEBI" id="CHEBI:15378"/>
        <dbReference type="ChEBI" id="CHEBI:16521"/>
        <dbReference type="ChEBI" id="CHEBI:28113"/>
        <dbReference type="ChEBI" id="CHEBI:57783"/>
        <dbReference type="ChEBI" id="CHEBI:58349"/>
    </reaction>
    <physiologicalReaction direction="left-to-right" evidence="24">
        <dbReference type="Rhea" id="RHEA:33920"/>
    </physiologicalReaction>
</comment>
<evidence type="ECO:0000256" key="3">
    <source>
        <dbReference type="ARBA" id="ARBA00004275"/>
    </source>
</evidence>